<protein>
    <submittedName>
        <fullName evidence="2">Alpha/beta hydrolase</fullName>
    </submittedName>
</protein>
<dbReference type="InterPro" id="IPR052920">
    <property type="entry name" value="DNA-binding_regulatory"/>
</dbReference>
<keyword evidence="2" id="KW-0378">Hydrolase</keyword>
<dbReference type="InterPro" id="IPR022742">
    <property type="entry name" value="Hydrolase_4"/>
</dbReference>
<feature type="domain" description="Serine aminopeptidase S33" evidence="1">
    <location>
        <begin position="216"/>
        <end position="288"/>
    </location>
</feature>
<dbReference type="Proteomes" id="UP001469365">
    <property type="component" value="Unassembled WGS sequence"/>
</dbReference>
<dbReference type="PANTHER" id="PTHR43358:SF4">
    <property type="entry name" value="ALPHA_BETA HYDROLASE FOLD-1 DOMAIN-CONTAINING PROTEIN"/>
    <property type="match status" value="1"/>
</dbReference>
<gene>
    <name evidence="2" type="ORF">WMW72_24315</name>
</gene>
<dbReference type="Pfam" id="PF12146">
    <property type="entry name" value="Hydrolase_4"/>
    <property type="match status" value="2"/>
</dbReference>
<dbReference type="Gene3D" id="3.40.50.1820">
    <property type="entry name" value="alpha/beta hydrolase"/>
    <property type="match status" value="1"/>
</dbReference>
<dbReference type="GO" id="GO:0016787">
    <property type="term" value="F:hydrolase activity"/>
    <property type="evidence" value="ECO:0007669"/>
    <property type="project" value="UniProtKB-KW"/>
</dbReference>
<dbReference type="SUPFAM" id="SSF53474">
    <property type="entry name" value="alpha/beta-Hydrolases"/>
    <property type="match status" value="1"/>
</dbReference>
<name>A0ABU9DQA6_9BACL</name>
<accession>A0ABU9DQA6</accession>
<dbReference type="InterPro" id="IPR029058">
    <property type="entry name" value="AB_hydrolase_fold"/>
</dbReference>
<dbReference type="EMBL" id="JBBPCC010000018">
    <property type="protein sequence ID" value="MEK8131035.1"/>
    <property type="molecule type" value="Genomic_DNA"/>
</dbReference>
<organism evidence="2 3">
    <name type="scientific">Paenibacillus filicis</name>
    <dbReference type="NCBI Taxonomy" id="669464"/>
    <lineage>
        <taxon>Bacteria</taxon>
        <taxon>Bacillati</taxon>
        <taxon>Bacillota</taxon>
        <taxon>Bacilli</taxon>
        <taxon>Bacillales</taxon>
        <taxon>Paenibacillaceae</taxon>
        <taxon>Paenibacillus</taxon>
    </lineage>
</organism>
<comment type="caution">
    <text evidence="2">The sequence shown here is derived from an EMBL/GenBank/DDBJ whole genome shotgun (WGS) entry which is preliminary data.</text>
</comment>
<reference evidence="2 3" key="1">
    <citation type="submission" date="2024-04" db="EMBL/GenBank/DDBJ databases">
        <title>draft genome sequnece of Paenibacillus filicis.</title>
        <authorList>
            <person name="Kim D.-U."/>
        </authorList>
    </citation>
    <scope>NUCLEOTIDE SEQUENCE [LARGE SCALE GENOMIC DNA]</scope>
    <source>
        <strain evidence="2 3">KACC14197</strain>
    </source>
</reference>
<evidence type="ECO:0000259" key="1">
    <source>
        <dbReference type="Pfam" id="PF12146"/>
    </source>
</evidence>
<keyword evidence="3" id="KW-1185">Reference proteome</keyword>
<feature type="domain" description="Serine aminopeptidase S33" evidence="1">
    <location>
        <begin position="86"/>
        <end position="206"/>
    </location>
</feature>
<evidence type="ECO:0000313" key="3">
    <source>
        <dbReference type="Proteomes" id="UP001469365"/>
    </source>
</evidence>
<evidence type="ECO:0000313" key="2">
    <source>
        <dbReference type="EMBL" id="MEK8131035.1"/>
    </source>
</evidence>
<proteinExistence type="predicted"/>
<dbReference type="PANTHER" id="PTHR43358">
    <property type="entry name" value="ALPHA/BETA-HYDROLASE"/>
    <property type="match status" value="1"/>
</dbReference>
<dbReference type="RefSeq" id="WP_341418176.1">
    <property type="nucleotide sequence ID" value="NZ_JBBPCC010000018.1"/>
</dbReference>
<sequence>MFIYILAIVLAVLLLAVVAASFYFYRLAIARTDKSFLSGNPDLRSNEETPVTEALDWLDQQPLEQVSLRSDDGLLLQGYYLAAPAPSRQTVILVHGYSGHAKQNAAFAKFYREQLGFSVLLPDNRGHGRSEGGVIGFGWLDRKDQLRWIDYVLQRSGPQTELLLHGVSMGGATVLMTSGETLPTQAKAIISDCAYTSVREQLAYQLKRIYRLPAFPLLGSTSLLARLLAGYSFAEASAVKQVRQAKVPILFIHGTGDTFVPFDMVHTLYENCSSEKALFIVPEAGHGLSYRVDPASYRQAVQQFIGKYMTL</sequence>